<dbReference type="GO" id="GO:0006357">
    <property type="term" value="P:regulation of transcription by RNA polymerase II"/>
    <property type="evidence" value="ECO:0007669"/>
    <property type="project" value="TreeGrafter"/>
</dbReference>
<evidence type="ECO:0000256" key="7">
    <source>
        <dbReference type="ARBA" id="ARBA00023242"/>
    </source>
</evidence>
<dbReference type="SMART" id="SM00355">
    <property type="entry name" value="ZnF_C2H2"/>
    <property type="match status" value="8"/>
</dbReference>
<feature type="binding site" evidence="9">
    <location>
        <position position="57"/>
    </location>
    <ligand>
        <name>Zn(2+)</name>
        <dbReference type="ChEBI" id="CHEBI:29105"/>
    </ligand>
</feature>
<dbReference type="FunFam" id="3.30.160.60:FF:000100">
    <property type="entry name" value="Zinc finger 45-like"/>
    <property type="match status" value="1"/>
</dbReference>
<dbReference type="Pfam" id="PF13912">
    <property type="entry name" value="zf-C2H2_6"/>
    <property type="match status" value="4"/>
</dbReference>
<keyword evidence="10" id="KW-0472">Membrane</keyword>
<comment type="subcellular location">
    <subcellularLocation>
        <location evidence="1">Nucleus</location>
    </subcellularLocation>
</comment>
<keyword evidence="10" id="KW-1133">Transmembrane helix</keyword>
<accession>A0A5E4M827</accession>
<dbReference type="PROSITE" id="PS50157">
    <property type="entry name" value="ZINC_FINGER_C2H2_2"/>
    <property type="match status" value="8"/>
</dbReference>
<evidence type="ECO:0000256" key="8">
    <source>
        <dbReference type="PROSITE-ProRule" id="PRU00042"/>
    </source>
</evidence>
<evidence type="ECO:0000256" key="5">
    <source>
        <dbReference type="ARBA" id="ARBA00022833"/>
    </source>
</evidence>
<protein>
    <submittedName>
        <fullName evidence="13">Zinc finger C2H2-type,Zinc finger, AD-type,Zinc finger, RING/FYVE/PHD-type</fullName>
    </submittedName>
</protein>
<dbReference type="InterPro" id="IPR050589">
    <property type="entry name" value="Ikaros_C2H2-ZF"/>
</dbReference>
<feature type="domain" description="C2H2-type" evidence="11">
    <location>
        <begin position="476"/>
        <end position="495"/>
    </location>
</feature>
<keyword evidence="6" id="KW-0238">DNA-binding</keyword>
<dbReference type="PANTHER" id="PTHR24404">
    <property type="entry name" value="ZINC FINGER PROTEIN"/>
    <property type="match status" value="1"/>
</dbReference>
<evidence type="ECO:0000313" key="14">
    <source>
        <dbReference type="Proteomes" id="UP000325440"/>
    </source>
</evidence>
<evidence type="ECO:0000259" key="11">
    <source>
        <dbReference type="PROSITE" id="PS50157"/>
    </source>
</evidence>
<evidence type="ECO:0000259" key="12">
    <source>
        <dbReference type="PROSITE" id="PS51915"/>
    </source>
</evidence>
<reference evidence="13 14" key="1">
    <citation type="submission" date="2019-08" db="EMBL/GenBank/DDBJ databases">
        <authorList>
            <person name="Alioto T."/>
            <person name="Alioto T."/>
            <person name="Gomez Garrido J."/>
        </authorList>
    </citation>
    <scope>NUCLEOTIDE SEQUENCE [LARGE SCALE GENOMIC DNA]</scope>
</reference>
<feature type="domain" description="C2H2-type" evidence="11">
    <location>
        <begin position="260"/>
        <end position="282"/>
    </location>
</feature>
<feature type="binding site" evidence="9">
    <location>
        <position position="15"/>
    </location>
    <ligand>
        <name>Zn(2+)</name>
        <dbReference type="ChEBI" id="CHEBI:29105"/>
    </ligand>
</feature>
<evidence type="ECO:0000256" key="4">
    <source>
        <dbReference type="ARBA" id="ARBA00022771"/>
    </source>
</evidence>
<dbReference type="PANTHER" id="PTHR24404:SF114">
    <property type="entry name" value="KLUMPFUSS, ISOFORM B-RELATED"/>
    <property type="match status" value="1"/>
</dbReference>
<evidence type="ECO:0000256" key="2">
    <source>
        <dbReference type="ARBA" id="ARBA00022723"/>
    </source>
</evidence>
<dbReference type="AlphaFoldDB" id="A0A5E4M827"/>
<dbReference type="GO" id="GO:0003700">
    <property type="term" value="F:DNA-binding transcription factor activity"/>
    <property type="evidence" value="ECO:0007669"/>
    <property type="project" value="TreeGrafter"/>
</dbReference>
<feature type="transmembrane region" description="Helical" evidence="10">
    <location>
        <begin position="387"/>
        <end position="405"/>
    </location>
</feature>
<dbReference type="GO" id="GO:0008270">
    <property type="term" value="F:zinc ion binding"/>
    <property type="evidence" value="ECO:0007669"/>
    <property type="project" value="UniProtKB-UniRule"/>
</dbReference>
<dbReference type="InterPro" id="IPR012934">
    <property type="entry name" value="Znf_AD"/>
</dbReference>
<dbReference type="Gene3D" id="3.40.1800.20">
    <property type="match status" value="1"/>
</dbReference>
<dbReference type="PROSITE" id="PS51915">
    <property type="entry name" value="ZAD"/>
    <property type="match status" value="1"/>
</dbReference>
<dbReference type="EMBL" id="CABPRJ010000036">
    <property type="protein sequence ID" value="VVC26529.1"/>
    <property type="molecule type" value="Genomic_DNA"/>
</dbReference>
<dbReference type="InterPro" id="IPR036236">
    <property type="entry name" value="Znf_C2H2_sf"/>
</dbReference>
<dbReference type="OrthoDB" id="6105938at2759"/>
<feature type="domain" description="ZAD" evidence="12">
    <location>
        <begin position="10"/>
        <end position="84"/>
    </location>
</feature>
<keyword evidence="4 8" id="KW-0863">Zinc-finger</keyword>
<evidence type="ECO:0000256" key="3">
    <source>
        <dbReference type="ARBA" id="ARBA00022737"/>
    </source>
</evidence>
<dbReference type="Proteomes" id="UP000325440">
    <property type="component" value="Unassembled WGS sequence"/>
</dbReference>
<dbReference type="PROSITE" id="PS00028">
    <property type="entry name" value="ZINC_FINGER_C2H2_1"/>
    <property type="match status" value="5"/>
</dbReference>
<feature type="domain" description="C2H2-type" evidence="11">
    <location>
        <begin position="444"/>
        <end position="467"/>
    </location>
</feature>
<keyword evidence="10" id="KW-0812">Transmembrane</keyword>
<evidence type="ECO:0000256" key="6">
    <source>
        <dbReference type="ARBA" id="ARBA00023125"/>
    </source>
</evidence>
<feature type="domain" description="C2H2-type" evidence="11">
    <location>
        <begin position="417"/>
        <end position="444"/>
    </location>
</feature>
<dbReference type="GO" id="GO:0000978">
    <property type="term" value="F:RNA polymerase II cis-regulatory region sequence-specific DNA binding"/>
    <property type="evidence" value="ECO:0007669"/>
    <property type="project" value="TreeGrafter"/>
</dbReference>
<feature type="binding site" evidence="9">
    <location>
        <position position="12"/>
    </location>
    <ligand>
        <name>Zn(2+)</name>
        <dbReference type="ChEBI" id="CHEBI:29105"/>
    </ligand>
</feature>
<keyword evidence="7" id="KW-0539">Nucleus</keyword>
<proteinExistence type="predicted"/>
<evidence type="ECO:0000256" key="10">
    <source>
        <dbReference type="SAM" id="Phobius"/>
    </source>
</evidence>
<keyword evidence="14" id="KW-1185">Reference proteome</keyword>
<feature type="domain" description="C2H2-type" evidence="11">
    <location>
        <begin position="341"/>
        <end position="364"/>
    </location>
</feature>
<dbReference type="Pfam" id="PF07776">
    <property type="entry name" value="zf-AD"/>
    <property type="match status" value="1"/>
</dbReference>
<feature type="binding site" evidence="9">
    <location>
        <position position="60"/>
    </location>
    <ligand>
        <name>Zn(2+)</name>
        <dbReference type="ChEBI" id="CHEBI:29105"/>
    </ligand>
</feature>
<feature type="domain" description="C2H2-type" evidence="11">
    <location>
        <begin position="230"/>
        <end position="258"/>
    </location>
</feature>
<dbReference type="InterPro" id="IPR013087">
    <property type="entry name" value="Znf_C2H2_type"/>
</dbReference>
<evidence type="ECO:0000313" key="13">
    <source>
        <dbReference type="EMBL" id="VVC26529.1"/>
    </source>
</evidence>
<name>A0A5E4M827_9HEMI</name>
<evidence type="ECO:0000256" key="9">
    <source>
        <dbReference type="PROSITE-ProRule" id="PRU01263"/>
    </source>
</evidence>
<keyword evidence="3" id="KW-0677">Repeat</keyword>
<evidence type="ECO:0000256" key="1">
    <source>
        <dbReference type="ARBA" id="ARBA00004123"/>
    </source>
</evidence>
<keyword evidence="5 9" id="KW-0862">Zinc</keyword>
<dbReference type="SMART" id="SM00868">
    <property type="entry name" value="zf-AD"/>
    <property type="match status" value="1"/>
</dbReference>
<feature type="domain" description="C2H2-type" evidence="11">
    <location>
        <begin position="313"/>
        <end position="340"/>
    </location>
</feature>
<dbReference type="Gene3D" id="3.30.160.60">
    <property type="entry name" value="Classic Zinc Finger"/>
    <property type="match status" value="5"/>
</dbReference>
<dbReference type="SUPFAM" id="SSF57716">
    <property type="entry name" value="Glucocorticoid receptor-like (DNA-binding domain)"/>
    <property type="match status" value="1"/>
</dbReference>
<gene>
    <name evidence="13" type="ORF">CINCED_3A000939</name>
</gene>
<feature type="domain" description="C2H2-type" evidence="11">
    <location>
        <begin position="287"/>
        <end position="314"/>
    </location>
</feature>
<organism evidence="13 14">
    <name type="scientific">Cinara cedri</name>
    <dbReference type="NCBI Taxonomy" id="506608"/>
    <lineage>
        <taxon>Eukaryota</taxon>
        <taxon>Metazoa</taxon>
        <taxon>Ecdysozoa</taxon>
        <taxon>Arthropoda</taxon>
        <taxon>Hexapoda</taxon>
        <taxon>Insecta</taxon>
        <taxon>Pterygota</taxon>
        <taxon>Neoptera</taxon>
        <taxon>Paraneoptera</taxon>
        <taxon>Hemiptera</taxon>
        <taxon>Sternorrhyncha</taxon>
        <taxon>Aphidomorpha</taxon>
        <taxon>Aphidoidea</taxon>
        <taxon>Aphididae</taxon>
        <taxon>Lachninae</taxon>
        <taxon>Cinara</taxon>
    </lineage>
</organism>
<sequence length="505" mass="58572">MAPVIFDIERVCRLCIREDDGQSKMTSIFEQPDLEDIIKNCVQIEISLGSDEPTNICPSCMLSLDSWSKFKMLCDTTNEFLQNYLQDNNESDLVLNSEMTNLGTLGFTPSQMSDFSVNFLESDTLWNNITTMSQQSNEVDPTYTESPIPRCTKKLQPPKDLIIDTTSSEECMDTAFSVLRKKDDSCSITKPYSWNPKAISMKAIEKEKLDLKKGPSRSLYYYKKYFRKTFVCTVCSETFTKFNDLILHESTVHSDIPKKFNCKTCGKLFVSQENLDIHEIVHREKLFQCKLCEKKFTNKKTLGSHMNIHIGLYTCQKCDYKAPTLYNLNMHAMIHSSVKDHCCKDCNKTFATLSSLRRHDRLVHKKLFVFQCDLCDFSTIQPSNFKYVFFLYAILIVLFLSFSIYRYHKSTHTPQSIVCDYCGSCFKNQGLFEKHLNRHKDAQFSCTHCDKHFKRKSILKEHLSRIHGLGPNYNKYKCDVCEQNFSKDKHLRKHKANCSSNPIIV</sequence>
<dbReference type="GO" id="GO:0005634">
    <property type="term" value="C:nucleus"/>
    <property type="evidence" value="ECO:0007669"/>
    <property type="project" value="UniProtKB-SubCell"/>
</dbReference>
<dbReference type="SUPFAM" id="SSF57667">
    <property type="entry name" value="beta-beta-alpha zinc fingers"/>
    <property type="match status" value="4"/>
</dbReference>
<keyword evidence="2 9" id="KW-0479">Metal-binding</keyword>
<dbReference type="Pfam" id="PF00096">
    <property type="entry name" value="zf-C2H2"/>
    <property type="match status" value="2"/>
</dbReference>